<sequence length="49" mass="4989">MYNNPAVVSGGGVLAATGLGAGMLWMFLAAFALLALGLAVLRTVPRAER</sequence>
<organism evidence="2 3">
    <name type="scientific">Nocardioides kribbensis</name>
    <dbReference type="NCBI Taxonomy" id="305517"/>
    <lineage>
        <taxon>Bacteria</taxon>
        <taxon>Bacillati</taxon>
        <taxon>Actinomycetota</taxon>
        <taxon>Actinomycetes</taxon>
        <taxon>Propionibacteriales</taxon>
        <taxon>Nocardioidaceae</taxon>
        <taxon>Nocardioides</taxon>
    </lineage>
</organism>
<keyword evidence="3" id="KW-1185">Reference proteome</keyword>
<keyword evidence="1" id="KW-1133">Transmembrane helix</keyword>
<dbReference type="Proteomes" id="UP001482520">
    <property type="component" value="Unassembled WGS sequence"/>
</dbReference>
<keyword evidence="1" id="KW-0472">Membrane</keyword>
<evidence type="ECO:0000313" key="2">
    <source>
        <dbReference type="EMBL" id="MEQ7848841.1"/>
    </source>
</evidence>
<evidence type="ECO:0000313" key="3">
    <source>
        <dbReference type="Proteomes" id="UP001482520"/>
    </source>
</evidence>
<dbReference type="EMBL" id="JBEGDP010000022">
    <property type="protein sequence ID" value="MEQ7848841.1"/>
    <property type="molecule type" value="Genomic_DNA"/>
</dbReference>
<protein>
    <submittedName>
        <fullName evidence="2">Uncharacterized protein</fullName>
    </submittedName>
</protein>
<proteinExistence type="predicted"/>
<evidence type="ECO:0000256" key="1">
    <source>
        <dbReference type="SAM" id="Phobius"/>
    </source>
</evidence>
<comment type="caution">
    <text evidence="2">The sequence shown here is derived from an EMBL/GenBank/DDBJ whole genome shotgun (WGS) entry which is preliminary data.</text>
</comment>
<accession>A0ABV1P250</accession>
<gene>
    <name evidence="2" type="ORF">V6R90_16295</name>
</gene>
<keyword evidence="1" id="KW-0812">Transmembrane</keyword>
<dbReference type="RefSeq" id="WP_251535240.1">
    <property type="nucleotide sequence ID" value="NZ_JBEGDP010000022.1"/>
</dbReference>
<reference evidence="2 3" key="1">
    <citation type="submission" date="2024-02" db="EMBL/GenBank/DDBJ databases">
        <title>Full genome sequence of Nocardioides kribbensis.</title>
        <authorList>
            <person name="Poletto B.L."/>
            <person name="Silva G."/>
            <person name="Galante D."/>
            <person name="Campos K.R."/>
            <person name="Santos M.B.N."/>
            <person name="Sacchi C.T."/>
        </authorList>
    </citation>
    <scope>NUCLEOTIDE SEQUENCE [LARGE SCALE GENOMIC DNA]</scope>
    <source>
        <strain evidence="2 3">O4R</strain>
    </source>
</reference>
<name>A0ABV1P250_9ACTN</name>
<feature type="transmembrane region" description="Helical" evidence="1">
    <location>
        <begin position="12"/>
        <end position="41"/>
    </location>
</feature>